<feature type="compositionally biased region" description="Basic and acidic residues" evidence="6">
    <location>
        <begin position="288"/>
        <end position="306"/>
    </location>
</feature>
<keyword evidence="9" id="KW-1185">Reference proteome</keyword>
<dbReference type="GeneID" id="25563512"/>
<proteinExistence type="inferred from homology"/>
<evidence type="ECO:0000256" key="7">
    <source>
        <dbReference type="SAM" id="Phobius"/>
    </source>
</evidence>
<feature type="transmembrane region" description="Helical" evidence="7">
    <location>
        <begin position="94"/>
        <end position="119"/>
    </location>
</feature>
<dbReference type="STRING" id="461836.A0A0L0D5T8"/>
<evidence type="ECO:0000256" key="2">
    <source>
        <dbReference type="ARBA" id="ARBA00006528"/>
    </source>
</evidence>
<keyword evidence="4 7" id="KW-1133">Transmembrane helix</keyword>
<evidence type="ECO:0000256" key="5">
    <source>
        <dbReference type="ARBA" id="ARBA00023136"/>
    </source>
</evidence>
<dbReference type="GO" id="GO:0016020">
    <property type="term" value="C:membrane"/>
    <property type="evidence" value="ECO:0007669"/>
    <property type="project" value="UniProtKB-SubCell"/>
</dbReference>
<dbReference type="Gene3D" id="1.20.1530.20">
    <property type="match status" value="1"/>
</dbReference>
<accession>A0A0L0D5T8</accession>
<dbReference type="RefSeq" id="XP_013759196.1">
    <property type="nucleotide sequence ID" value="XM_013903742.1"/>
</dbReference>
<dbReference type="eggNOG" id="KOG2718">
    <property type="taxonomic scope" value="Eukaryota"/>
</dbReference>
<feature type="transmembrane region" description="Helical" evidence="7">
    <location>
        <begin position="131"/>
        <end position="153"/>
    </location>
</feature>
<organism evidence="8 9">
    <name type="scientific">Thecamonas trahens ATCC 50062</name>
    <dbReference type="NCBI Taxonomy" id="461836"/>
    <lineage>
        <taxon>Eukaryota</taxon>
        <taxon>Apusozoa</taxon>
        <taxon>Apusomonadida</taxon>
        <taxon>Apusomonadidae</taxon>
        <taxon>Thecamonas</taxon>
    </lineage>
</organism>
<dbReference type="InterPro" id="IPR004710">
    <property type="entry name" value="Bilac:Na_transpt"/>
</dbReference>
<evidence type="ECO:0000256" key="4">
    <source>
        <dbReference type="ARBA" id="ARBA00022989"/>
    </source>
</evidence>
<feature type="transmembrane region" description="Helical" evidence="7">
    <location>
        <begin position="40"/>
        <end position="58"/>
    </location>
</feature>
<dbReference type="PANTHER" id="PTHR10361:SF28">
    <property type="entry name" value="P3 PROTEIN-RELATED"/>
    <property type="match status" value="1"/>
</dbReference>
<dbReference type="InterPro" id="IPR002657">
    <property type="entry name" value="BilAc:Na_symport/Acr3"/>
</dbReference>
<feature type="compositionally biased region" description="Low complexity" evidence="6">
    <location>
        <begin position="307"/>
        <end position="321"/>
    </location>
</feature>
<evidence type="ECO:0000313" key="8">
    <source>
        <dbReference type="EMBL" id="KNC47714.1"/>
    </source>
</evidence>
<feature type="compositionally biased region" description="Low complexity" evidence="6">
    <location>
        <begin position="371"/>
        <end position="388"/>
    </location>
</feature>
<name>A0A0L0D5T8_THETB</name>
<feature type="transmembrane region" description="Helical" evidence="7">
    <location>
        <begin position="197"/>
        <end position="220"/>
    </location>
</feature>
<evidence type="ECO:0000256" key="3">
    <source>
        <dbReference type="ARBA" id="ARBA00022692"/>
    </source>
</evidence>
<feature type="region of interest" description="Disordered" evidence="6">
    <location>
        <begin position="288"/>
        <end position="388"/>
    </location>
</feature>
<dbReference type="OMA" id="KMWTDAD"/>
<dbReference type="Proteomes" id="UP000054408">
    <property type="component" value="Unassembled WGS sequence"/>
</dbReference>
<comment type="subcellular location">
    <subcellularLocation>
        <location evidence="1">Membrane</location>
        <topology evidence="1">Multi-pass membrane protein</topology>
    </subcellularLocation>
</comment>
<keyword evidence="3 7" id="KW-0812">Transmembrane</keyword>
<dbReference type="EMBL" id="GL349448">
    <property type="protein sequence ID" value="KNC47714.1"/>
    <property type="molecule type" value="Genomic_DNA"/>
</dbReference>
<gene>
    <name evidence="8" type="ORF">AMSG_03945</name>
</gene>
<dbReference type="OrthoDB" id="203097at2759"/>
<dbReference type="Pfam" id="PF01758">
    <property type="entry name" value="SBF"/>
    <property type="match status" value="1"/>
</dbReference>
<comment type="similarity">
    <text evidence="2">Belongs to the bile acid:sodium symporter (BASS) (TC 2.A.28) family.</text>
</comment>
<evidence type="ECO:0000313" key="9">
    <source>
        <dbReference type="Proteomes" id="UP000054408"/>
    </source>
</evidence>
<feature type="transmembrane region" description="Helical" evidence="7">
    <location>
        <begin position="64"/>
        <end position="87"/>
    </location>
</feature>
<sequence>MDYLQVVLALMIVTFSLGLGATLSMTALADVMRRAKKQVLVGFSSQYGFMPLMAYLMARWSGMSAAKAVGLILVGSAPGGTTSNLFVYMSAGDLALSIVMTVCSTLASFGTLPLLVLIYIESTFATEAVRIPWLILGLSLLLVVIPVGCGIFLKTKSDKYALYAEKIGSTVGGLFILAAIIIGIATTDVFKSSATEWVISGLMEPLGAAFGYGVAALLGLHPRDCRTVSLETGVQNSALAISIVALSFDDPTVRDEVLTFPILYSFWYCVHSIWLVALFRFVLSKRDPPRSDETALIDDEVRKDDASSSSSASAQNTARAATESSAYEPGDATYEYLGSGSTTSDTEILERPTPDKPTGAHTGLTPGPPDSSSNASRSLSGSYSSTWS</sequence>
<feature type="transmembrane region" description="Helical" evidence="7">
    <location>
        <begin position="260"/>
        <end position="283"/>
    </location>
</feature>
<reference evidence="8 9" key="1">
    <citation type="submission" date="2010-05" db="EMBL/GenBank/DDBJ databases">
        <title>The Genome Sequence of Thecamonas trahens ATCC 50062.</title>
        <authorList>
            <consortium name="The Broad Institute Genome Sequencing Platform"/>
            <person name="Russ C."/>
            <person name="Cuomo C."/>
            <person name="Shea T."/>
            <person name="Young S.K."/>
            <person name="Zeng Q."/>
            <person name="Koehrsen M."/>
            <person name="Haas B."/>
            <person name="Borodovsky M."/>
            <person name="Guigo R."/>
            <person name="Alvarado L."/>
            <person name="Berlin A."/>
            <person name="Bochicchio J."/>
            <person name="Borenstein D."/>
            <person name="Chapman S."/>
            <person name="Chen Z."/>
            <person name="Freedman E."/>
            <person name="Gellesch M."/>
            <person name="Goldberg J."/>
            <person name="Griggs A."/>
            <person name="Gujja S."/>
            <person name="Heilman E."/>
            <person name="Heiman D."/>
            <person name="Hepburn T."/>
            <person name="Howarth C."/>
            <person name="Jen D."/>
            <person name="Larson L."/>
            <person name="Mehta T."/>
            <person name="Park D."/>
            <person name="Pearson M."/>
            <person name="Roberts A."/>
            <person name="Saif S."/>
            <person name="Shenoy N."/>
            <person name="Sisk P."/>
            <person name="Stolte C."/>
            <person name="Sykes S."/>
            <person name="Thomson T."/>
            <person name="Walk T."/>
            <person name="White J."/>
            <person name="Yandava C."/>
            <person name="Burger G."/>
            <person name="Gray M.W."/>
            <person name="Holland P.W.H."/>
            <person name="King N."/>
            <person name="Lang F.B.F."/>
            <person name="Roger A.J."/>
            <person name="Ruiz-Trillo I."/>
            <person name="Lander E."/>
            <person name="Nusbaum C."/>
        </authorList>
    </citation>
    <scope>NUCLEOTIDE SEQUENCE [LARGE SCALE GENOMIC DNA]</scope>
    <source>
        <strain evidence="8 9">ATCC 50062</strain>
    </source>
</reference>
<protein>
    <submittedName>
        <fullName evidence="8">Bile acid:sodium symporter</fullName>
    </submittedName>
</protein>
<feature type="transmembrane region" description="Helical" evidence="7">
    <location>
        <begin position="6"/>
        <end position="28"/>
    </location>
</feature>
<dbReference type="PANTHER" id="PTHR10361">
    <property type="entry name" value="SODIUM-BILE ACID COTRANSPORTER"/>
    <property type="match status" value="1"/>
</dbReference>
<keyword evidence="5 7" id="KW-0472">Membrane</keyword>
<evidence type="ECO:0000256" key="1">
    <source>
        <dbReference type="ARBA" id="ARBA00004141"/>
    </source>
</evidence>
<dbReference type="InterPro" id="IPR038770">
    <property type="entry name" value="Na+/solute_symporter_sf"/>
</dbReference>
<evidence type="ECO:0000256" key="6">
    <source>
        <dbReference type="SAM" id="MobiDB-lite"/>
    </source>
</evidence>
<feature type="transmembrane region" description="Helical" evidence="7">
    <location>
        <begin position="160"/>
        <end position="185"/>
    </location>
</feature>
<dbReference type="AlphaFoldDB" id="A0A0L0D5T8"/>